<proteinExistence type="predicted"/>
<keyword evidence="1" id="KW-0646">Protease inhibitor</keyword>
<dbReference type="Pfam" id="PF16845">
    <property type="entry name" value="SQAPI"/>
    <property type="match status" value="1"/>
</dbReference>
<dbReference type="InterPro" id="IPR046350">
    <property type="entry name" value="Cystatin_sf"/>
</dbReference>
<dbReference type="Gramene" id="KZN09569">
    <property type="protein sequence ID" value="KZN09569"/>
    <property type="gene ID" value="DCAR_002225"/>
</dbReference>
<dbReference type="KEGG" id="dcr:108196329"/>
<dbReference type="SUPFAM" id="SSF54403">
    <property type="entry name" value="Cystatin/monellin"/>
    <property type="match status" value="1"/>
</dbReference>
<feature type="chain" id="PRO_5018744176" description="Cystatin domain-containing protein" evidence="3">
    <location>
        <begin position="22"/>
        <end position="122"/>
    </location>
</feature>
<evidence type="ECO:0000256" key="1">
    <source>
        <dbReference type="ARBA" id="ARBA00022690"/>
    </source>
</evidence>
<dbReference type="Proteomes" id="UP000077755">
    <property type="component" value="Chromosome 1"/>
</dbReference>
<dbReference type="Gene3D" id="3.10.450.10">
    <property type="match status" value="1"/>
</dbReference>
<dbReference type="AlphaFoldDB" id="A0A166H0B8"/>
<evidence type="ECO:0000259" key="4">
    <source>
        <dbReference type="SMART" id="SM00043"/>
    </source>
</evidence>
<organism evidence="5">
    <name type="scientific">Daucus carota subsp. sativus</name>
    <name type="common">Carrot</name>
    <dbReference type="NCBI Taxonomy" id="79200"/>
    <lineage>
        <taxon>Eukaryota</taxon>
        <taxon>Viridiplantae</taxon>
        <taxon>Streptophyta</taxon>
        <taxon>Embryophyta</taxon>
        <taxon>Tracheophyta</taxon>
        <taxon>Spermatophyta</taxon>
        <taxon>Magnoliopsida</taxon>
        <taxon>eudicotyledons</taxon>
        <taxon>Gunneridae</taxon>
        <taxon>Pentapetalae</taxon>
        <taxon>asterids</taxon>
        <taxon>campanulids</taxon>
        <taxon>Apiales</taxon>
        <taxon>Apiaceae</taxon>
        <taxon>Apioideae</taxon>
        <taxon>Scandiceae</taxon>
        <taxon>Daucinae</taxon>
        <taxon>Daucus</taxon>
        <taxon>Daucus sect. Daucus</taxon>
    </lineage>
</organism>
<feature type="domain" description="Cystatin" evidence="4">
    <location>
        <begin position="30"/>
        <end position="119"/>
    </location>
</feature>
<reference evidence="5" key="1">
    <citation type="journal article" date="2016" name="Nat. Genet.">
        <title>A high-quality carrot genome assembly provides new insights into carotenoid accumulation and asterid genome evolution.</title>
        <authorList>
            <person name="Iorizzo M."/>
            <person name="Ellison S."/>
            <person name="Senalik D."/>
            <person name="Zeng P."/>
            <person name="Satapoomin P."/>
            <person name="Huang J."/>
            <person name="Bowman M."/>
            <person name="Iovene M."/>
            <person name="Sanseverino W."/>
            <person name="Cavagnaro P."/>
            <person name="Yildiz M."/>
            <person name="Macko-Podgorni A."/>
            <person name="Moranska E."/>
            <person name="Grzebelus E."/>
            <person name="Grzebelus D."/>
            <person name="Ashrafi H."/>
            <person name="Zheng Z."/>
            <person name="Cheng S."/>
            <person name="Spooner D."/>
            <person name="Van Deynze A."/>
            <person name="Simon P."/>
        </authorList>
    </citation>
    <scope>NUCLEOTIDE SEQUENCE [LARGE SCALE GENOMIC DNA]</scope>
    <source>
        <tissue evidence="5">Leaf</tissue>
    </source>
</reference>
<accession>A0A166H0B8</accession>
<dbReference type="OMA" id="YERSWEH"/>
<dbReference type="CDD" id="cd00042">
    <property type="entry name" value="CY"/>
    <property type="match status" value="1"/>
</dbReference>
<evidence type="ECO:0000313" key="5">
    <source>
        <dbReference type="EMBL" id="KZN09569.1"/>
    </source>
</evidence>
<reference evidence="6" key="2">
    <citation type="submission" date="2022-03" db="EMBL/GenBank/DDBJ databases">
        <title>Draft title - Genomic analysis of global carrot germplasm unveils the trajectory of domestication and the origin of high carotenoid orange carrot.</title>
        <authorList>
            <person name="Iorizzo M."/>
            <person name="Ellison S."/>
            <person name="Senalik D."/>
            <person name="Macko-Podgorni A."/>
            <person name="Grzebelus D."/>
            <person name="Bostan H."/>
            <person name="Rolling W."/>
            <person name="Curaba J."/>
            <person name="Simon P."/>
        </authorList>
    </citation>
    <scope>NUCLEOTIDE SEQUENCE</scope>
    <source>
        <tissue evidence="6">Leaf</tissue>
    </source>
</reference>
<keyword evidence="2" id="KW-0789">Thiol protease inhibitor</keyword>
<dbReference type="SMR" id="A0A166H0B8"/>
<dbReference type="PANTHER" id="PTHR47364">
    <property type="entry name" value="CYSTEINE PROTEINASE INHIBITOR 5"/>
    <property type="match status" value="1"/>
</dbReference>
<keyword evidence="3" id="KW-0732">Signal</keyword>
<protein>
    <recommendedName>
        <fullName evidence="4">Cystatin domain-containing protein</fullName>
    </recommendedName>
</protein>
<keyword evidence="7" id="KW-1185">Reference proteome</keyword>
<name>A0A166H0B8_DAUCS</name>
<dbReference type="GO" id="GO:0004869">
    <property type="term" value="F:cysteine-type endopeptidase inhibitor activity"/>
    <property type="evidence" value="ECO:0007669"/>
    <property type="project" value="UniProtKB-KW"/>
</dbReference>
<sequence>MALNLHILLLILSLSFIPAHFSDVAVARKAIVGGWEPIKDPKDPKIQEIAKFAVTTYNKESNKNLVYQEVLKGETQVVAGTNYRLVIAAKDDKVLNNYEAVVFDQPWTHTRNLSSFKKLLQL</sequence>
<dbReference type="OrthoDB" id="2016588at2759"/>
<evidence type="ECO:0000313" key="6">
    <source>
        <dbReference type="EMBL" id="WOG83122.1"/>
    </source>
</evidence>
<dbReference type="PANTHER" id="PTHR47364:SF2">
    <property type="entry name" value="CYSTEINE PROTEINASE INHIBITOR 5"/>
    <property type="match status" value="1"/>
</dbReference>
<gene>
    <name evidence="5" type="ORF">DCAR_002225</name>
    <name evidence="6" type="ORF">DCAR_0102296</name>
</gene>
<dbReference type="InterPro" id="IPR000010">
    <property type="entry name" value="Cystatin_dom"/>
</dbReference>
<evidence type="ECO:0000313" key="7">
    <source>
        <dbReference type="Proteomes" id="UP000077755"/>
    </source>
</evidence>
<dbReference type="EMBL" id="LNRQ01000001">
    <property type="protein sequence ID" value="KZN09569.1"/>
    <property type="molecule type" value="Genomic_DNA"/>
</dbReference>
<dbReference type="SMART" id="SM00043">
    <property type="entry name" value="CY"/>
    <property type="match status" value="1"/>
</dbReference>
<dbReference type="EMBL" id="CP093343">
    <property type="protein sequence ID" value="WOG83122.1"/>
    <property type="molecule type" value="Genomic_DNA"/>
</dbReference>
<evidence type="ECO:0000256" key="3">
    <source>
        <dbReference type="SAM" id="SignalP"/>
    </source>
</evidence>
<evidence type="ECO:0000256" key="2">
    <source>
        <dbReference type="ARBA" id="ARBA00022704"/>
    </source>
</evidence>
<feature type="signal peptide" evidence="3">
    <location>
        <begin position="1"/>
        <end position="21"/>
    </location>
</feature>